<dbReference type="GO" id="GO:0106310">
    <property type="term" value="F:protein serine kinase activity"/>
    <property type="evidence" value="ECO:0007669"/>
    <property type="project" value="RHEA"/>
</dbReference>
<keyword evidence="16 24" id="KW-0675">Receptor</keyword>
<comment type="catalytic activity">
    <reaction evidence="19">
        <text>L-seryl-[protein] + ATP = O-phospho-L-seryl-[protein] + ADP + H(+)</text>
        <dbReference type="Rhea" id="RHEA:17989"/>
        <dbReference type="Rhea" id="RHEA-COMP:9863"/>
        <dbReference type="Rhea" id="RHEA-COMP:11604"/>
        <dbReference type="ChEBI" id="CHEBI:15378"/>
        <dbReference type="ChEBI" id="CHEBI:29999"/>
        <dbReference type="ChEBI" id="CHEBI:30616"/>
        <dbReference type="ChEBI" id="CHEBI:83421"/>
        <dbReference type="ChEBI" id="CHEBI:456216"/>
        <dbReference type="EC" id="2.7.11.1"/>
    </reaction>
</comment>
<dbReference type="Gene3D" id="1.10.510.10">
    <property type="entry name" value="Transferase(Phosphotransferase) domain 1"/>
    <property type="match status" value="1"/>
</dbReference>
<dbReference type="Proteomes" id="UP000283530">
    <property type="component" value="Unassembled WGS sequence"/>
</dbReference>
<dbReference type="GO" id="GO:0004674">
    <property type="term" value="F:protein serine/threonine kinase activity"/>
    <property type="evidence" value="ECO:0007669"/>
    <property type="project" value="UniProtKB-KW"/>
</dbReference>
<dbReference type="GO" id="GO:0016020">
    <property type="term" value="C:membrane"/>
    <property type="evidence" value="ECO:0007669"/>
    <property type="project" value="UniProtKB-SubCell"/>
</dbReference>
<feature type="domain" description="Protein kinase" evidence="22">
    <location>
        <begin position="570"/>
        <end position="847"/>
    </location>
</feature>
<dbReference type="InterPro" id="IPR000858">
    <property type="entry name" value="S_locus_glycoprot_dom"/>
</dbReference>
<evidence type="ECO:0000256" key="21">
    <source>
        <dbReference type="SAM" id="Phobius"/>
    </source>
</evidence>
<dbReference type="PROSITE" id="PS00107">
    <property type="entry name" value="PROTEIN_KINASE_ATP"/>
    <property type="match status" value="1"/>
</dbReference>
<evidence type="ECO:0000256" key="8">
    <source>
        <dbReference type="ARBA" id="ARBA00022729"/>
    </source>
</evidence>
<keyword evidence="5" id="KW-0597">Phosphoprotein</keyword>
<evidence type="ECO:0000256" key="4">
    <source>
        <dbReference type="ARBA" id="ARBA00022536"/>
    </source>
</evidence>
<dbReference type="InterPro" id="IPR051343">
    <property type="entry name" value="G-type_lectin_kinases/EP1-like"/>
</dbReference>
<dbReference type="InterPro" id="IPR000719">
    <property type="entry name" value="Prot_kinase_dom"/>
</dbReference>
<dbReference type="PANTHER" id="PTHR47976:SF30">
    <property type="entry name" value="RECEPTOR-LIKE SERINE_THREONINE-PROTEIN KINASE"/>
    <property type="match status" value="1"/>
</dbReference>
<dbReference type="Gene3D" id="2.90.10.30">
    <property type="match status" value="1"/>
</dbReference>
<organism evidence="24 25">
    <name type="scientific">Cinnamomum micranthum f. kanehirae</name>
    <dbReference type="NCBI Taxonomy" id="337451"/>
    <lineage>
        <taxon>Eukaryota</taxon>
        <taxon>Viridiplantae</taxon>
        <taxon>Streptophyta</taxon>
        <taxon>Embryophyta</taxon>
        <taxon>Tracheophyta</taxon>
        <taxon>Spermatophyta</taxon>
        <taxon>Magnoliopsida</taxon>
        <taxon>Magnoliidae</taxon>
        <taxon>Laurales</taxon>
        <taxon>Lauraceae</taxon>
        <taxon>Cinnamomum</taxon>
    </lineage>
</organism>
<evidence type="ECO:0000256" key="1">
    <source>
        <dbReference type="ARBA" id="ARBA00004479"/>
    </source>
</evidence>
<evidence type="ECO:0000256" key="7">
    <source>
        <dbReference type="ARBA" id="ARBA00022692"/>
    </source>
</evidence>
<evidence type="ECO:0000256" key="19">
    <source>
        <dbReference type="ARBA" id="ARBA00048679"/>
    </source>
</evidence>
<protein>
    <recommendedName>
        <fullName evidence="2">non-specific serine/threonine protein kinase</fullName>
        <ecNumber evidence="2">2.7.11.1</ecNumber>
    </recommendedName>
</protein>
<feature type="transmembrane region" description="Helical" evidence="21">
    <location>
        <begin position="514"/>
        <end position="536"/>
    </location>
</feature>
<dbReference type="EC" id="2.7.11.1" evidence="2"/>
<evidence type="ECO:0000256" key="9">
    <source>
        <dbReference type="ARBA" id="ARBA00022734"/>
    </source>
</evidence>
<keyword evidence="11 24" id="KW-0418">Kinase</keyword>
<comment type="catalytic activity">
    <reaction evidence="18">
        <text>L-threonyl-[protein] + ATP = O-phospho-L-threonyl-[protein] + ADP + H(+)</text>
        <dbReference type="Rhea" id="RHEA:46608"/>
        <dbReference type="Rhea" id="RHEA-COMP:11060"/>
        <dbReference type="Rhea" id="RHEA-COMP:11605"/>
        <dbReference type="ChEBI" id="CHEBI:15378"/>
        <dbReference type="ChEBI" id="CHEBI:30013"/>
        <dbReference type="ChEBI" id="CHEBI:30616"/>
        <dbReference type="ChEBI" id="CHEBI:61977"/>
        <dbReference type="ChEBI" id="CHEBI:456216"/>
        <dbReference type="EC" id="2.7.11.1"/>
    </reaction>
</comment>
<keyword evidence="14 21" id="KW-0472">Membrane</keyword>
<sequence>MIKLGVRCLKSDFNRRPSMSMVVKVLEGVVYMEPILTTLSRLYLPQLLIQELIWAIQLVQRHQLYQDPDEDYPSANLSTLWTNNPSITNNMKFADGSRVRSILLRRTISPRFGCGFFCNGSCDSYFFSIFVIQAEGFVFIPEIEAGFPQVVWSANPNNPVGENATLRLTQEGDLVLHNVDGSVAWSTNTSGKSVTGMTFLETGNLVLFGKNNSIVWQSFEHPTDTLLPGQKFMAGQRLTARVSASNWSQGLFYLSVSADGLYAFAESNPPQAYRRYGVTGTKKNGETYVKFENVSLSLLWENNNPDSIELKYMFPLPSSTQYIRLDSDGHLRAYEWTSEWAVVADLLTEDLGECNYPTVCGKYGICTNGQCSCPRENYANISYFLPVNSQQPNLGCYETTMLSHQFTQNHGLLHLQDISYFNYIDSQSSVLKGTDVESCKQACLKNRPCKAAFFRYGGNISDGDCFLPSELFSLMSNKREITQYNSSAFIKVQIPSSSASPNPSKKKTGGTAKLVGPILGAIFGAFFIIGIFIVLVKKGKVTEEEEEDCFDQVPGMPARFTYEELRAATKNFCTKLGQGGFGSVFMGTLGDDGKRVAVKRLDNIGQGKKEFLAEVVTVGSIHHFKLVRLIGFCAEKSFRLLVYEYMCNGSLDKWVFHKNERHVLDWKTRWNIISDIAKDSLISMKNRIAHLDIKPQNIHLDENFNAKISDFGLSKLIDRDQSQVMTKMRGTRGYLAPEWLSSKITEKVDVYSFGTVVLEIVCGRKNLDYSNPEESVHLLNLVKRNGEDDRLHCLVDKHSEDMQLHLEEAVKMIELGVWCLQSDFTRRPSMSTVVKILEGIVDMEPILDYSFLTSYPAIPETEADSGISAPPVASILSGPR</sequence>
<dbReference type="SUPFAM" id="SSF51110">
    <property type="entry name" value="alpha-D-mannose-specific plant lectins"/>
    <property type="match status" value="1"/>
</dbReference>
<keyword evidence="8" id="KW-0732">Signal</keyword>
<evidence type="ECO:0000256" key="2">
    <source>
        <dbReference type="ARBA" id="ARBA00012513"/>
    </source>
</evidence>
<keyword evidence="13 21" id="KW-1133">Transmembrane helix</keyword>
<keyword evidence="25" id="KW-1185">Reference proteome</keyword>
<evidence type="ECO:0000313" key="25">
    <source>
        <dbReference type="Proteomes" id="UP000283530"/>
    </source>
</evidence>
<dbReference type="GO" id="GO:0030246">
    <property type="term" value="F:carbohydrate binding"/>
    <property type="evidence" value="ECO:0007669"/>
    <property type="project" value="UniProtKB-KW"/>
</dbReference>
<comment type="caution">
    <text evidence="24">The sequence shown here is derived from an EMBL/GenBank/DDBJ whole genome shotgun (WGS) entry which is preliminary data.</text>
</comment>
<dbReference type="InterPro" id="IPR011009">
    <property type="entry name" value="Kinase-like_dom_sf"/>
</dbReference>
<dbReference type="SMART" id="SM00220">
    <property type="entry name" value="S_TKc"/>
    <property type="match status" value="1"/>
</dbReference>
<dbReference type="FunFam" id="3.30.200.20:FF:000178">
    <property type="entry name" value="serine/threonine-protein kinase PBS1-like"/>
    <property type="match status" value="1"/>
</dbReference>
<evidence type="ECO:0000256" key="5">
    <source>
        <dbReference type="ARBA" id="ARBA00022553"/>
    </source>
</evidence>
<evidence type="ECO:0000256" key="17">
    <source>
        <dbReference type="ARBA" id="ARBA00023180"/>
    </source>
</evidence>
<dbReference type="Pfam" id="PF00954">
    <property type="entry name" value="S_locus_glycop"/>
    <property type="match status" value="1"/>
</dbReference>
<evidence type="ECO:0000256" key="15">
    <source>
        <dbReference type="ARBA" id="ARBA00023157"/>
    </source>
</evidence>
<evidence type="ECO:0000256" key="6">
    <source>
        <dbReference type="ARBA" id="ARBA00022679"/>
    </source>
</evidence>
<dbReference type="Pfam" id="PF01453">
    <property type="entry name" value="B_lectin"/>
    <property type="match status" value="1"/>
</dbReference>
<name>A0A3S3MSZ3_9MAGN</name>
<evidence type="ECO:0000256" key="12">
    <source>
        <dbReference type="ARBA" id="ARBA00022840"/>
    </source>
</evidence>
<feature type="binding site" evidence="20">
    <location>
        <position position="599"/>
    </location>
    <ligand>
        <name>ATP</name>
        <dbReference type="ChEBI" id="CHEBI:30616"/>
    </ligand>
</feature>
<keyword evidence="6" id="KW-0808">Transferase</keyword>
<feature type="domain" description="Bulb-type lectin" evidence="23">
    <location>
        <begin position="101"/>
        <end position="220"/>
    </location>
</feature>
<dbReference type="SUPFAM" id="SSF56112">
    <property type="entry name" value="Protein kinase-like (PK-like)"/>
    <property type="match status" value="1"/>
</dbReference>
<dbReference type="PROSITE" id="PS50927">
    <property type="entry name" value="BULB_LECTIN"/>
    <property type="match status" value="1"/>
</dbReference>
<dbReference type="OrthoDB" id="4062651at2759"/>
<accession>A0A3S3MSZ3</accession>
<dbReference type="Gene3D" id="3.30.200.20">
    <property type="entry name" value="Phosphorylase Kinase, domain 1"/>
    <property type="match status" value="1"/>
</dbReference>
<dbReference type="SMART" id="SM00108">
    <property type="entry name" value="B_lectin"/>
    <property type="match status" value="1"/>
</dbReference>
<dbReference type="CDD" id="cd00028">
    <property type="entry name" value="B_lectin"/>
    <property type="match status" value="1"/>
</dbReference>
<dbReference type="EMBL" id="QPKB01000007">
    <property type="protein sequence ID" value="RWR89198.1"/>
    <property type="molecule type" value="Genomic_DNA"/>
</dbReference>
<reference evidence="24 25" key="1">
    <citation type="journal article" date="2019" name="Nat. Plants">
        <title>Stout camphor tree genome fills gaps in understanding of flowering plant genome evolution.</title>
        <authorList>
            <person name="Chaw S.M."/>
            <person name="Liu Y.C."/>
            <person name="Wu Y.W."/>
            <person name="Wang H.Y."/>
            <person name="Lin C.I."/>
            <person name="Wu C.S."/>
            <person name="Ke H.M."/>
            <person name="Chang L.Y."/>
            <person name="Hsu C.Y."/>
            <person name="Yang H.T."/>
            <person name="Sudianto E."/>
            <person name="Hsu M.H."/>
            <person name="Wu K.P."/>
            <person name="Wang L.N."/>
            <person name="Leebens-Mack J.H."/>
            <person name="Tsai I.J."/>
        </authorList>
    </citation>
    <scope>NUCLEOTIDE SEQUENCE [LARGE SCALE GENOMIC DNA]</scope>
    <source>
        <strain evidence="25">cv. Chaw 1501</strain>
        <tissue evidence="24">Young leaves</tissue>
    </source>
</reference>
<keyword evidence="3" id="KW-0723">Serine/threonine-protein kinase</keyword>
<evidence type="ECO:0000256" key="10">
    <source>
        <dbReference type="ARBA" id="ARBA00022741"/>
    </source>
</evidence>
<comment type="subcellular location">
    <subcellularLocation>
        <location evidence="1">Membrane</location>
        <topology evidence="1">Single-pass type I membrane protein</topology>
    </subcellularLocation>
</comment>
<dbReference type="GO" id="GO:0005524">
    <property type="term" value="F:ATP binding"/>
    <property type="evidence" value="ECO:0007669"/>
    <property type="project" value="UniProtKB-UniRule"/>
</dbReference>
<keyword evidence="12 20" id="KW-0067">ATP-binding</keyword>
<dbReference type="InterPro" id="IPR017441">
    <property type="entry name" value="Protein_kinase_ATP_BS"/>
</dbReference>
<dbReference type="Pfam" id="PF00069">
    <property type="entry name" value="Pkinase"/>
    <property type="match status" value="1"/>
</dbReference>
<gene>
    <name evidence="24" type="ORF">CKAN_01824700</name>
</gene>
<evidence type="ECO:0000256" key="16">
    <source>
        <dbReference type="ARBA" id="ARBA00023170"/>
    </source>
</evidence>
<keyword evidence="17" id="KW-0325">Glycoprotein</keyword>
<dbReference type="PANTHER" id="PTHR47976">
    <property type="entry name" value="G-TYPE LECTIN S-RECEPTOR-LIKE SERINE/THREONINE-PROTEIN KINASE SD2-5"/>
    <property type="match status" value="1"/>
</dbReference>
<keyword evidence="7 21" id="KW-0812">Transmembrane</keyword>
<proteinExistence type="predicted"/>
<evidence type="ECO:0000256" key="18">
    <source>
        <dbReference type="ARBA" id="ARBA00047899"/>
    </source>
</evidence>
<evidence type="ECO:0000256" key="20">
    <source>
        <dbReference type="PROSITE-ProRule" id="PRU10141"/>
    </source>
</evidence>
<dbReference type="AlphaFoldDB" id="A0A3S3MSZ3"/>
<evidence type="ECO:0000256" key="3">
    <source>
        <dbReference type="ARBA" id="ARBA00022527"/>
    </source>
</evidence>
<evidence type="ECO:0000259" key="23">
    <source>
        <dbReference type="PROSITE" id="PS50927"/>
    </source>
</evidence>
<dbReference type="GO" id="GO:0048544">
    <property type="term" value="P:recognition of pollen"/>
    <property type="evidence" value="ECO:0007669"/>
    <property type="project" value="InterPro"/>
</dbReference>
<dbReference type="InterPro" id="IPR001480">
    <property type="entry name" value="Bulb-type_lectin_dom"/>
</dbReference>
<keyword evidence="10 20" id="KW-0547">Nucleotide-binding</keyword>
<keyword evidence="9 24" id="KW-0430">Lectin</keyword>
<keyword evidence="15" id="KW-1015">Disulfide bond</keyword>
<dbReference type="InterPro" id="IPR036426">
    <property type="entry name" value="Bulb-type_lectin_dom_sf"/>
</dbReference>
<evidence type="ECO:0000313" key="24">
    <source>
        <dbReference type="EMBL" id="RWR89198.1"/>
    </source>
</evidence>
<dbReference type="FunFam" id="1.10.510.10:FF:000248">
    <property type="entry name" value="S-receptor-like kinase 5"/>
    <property type="match status" value="1"/>
</dbReference>
<dbReference type="STRING" id="337451.A0A3S3MSZ3"/>
<keyword evidence="4" id="KW-0245">EGF-like domain</keyword>
<dbReference type="FunFam" id="2.90.10.30:FF:000003">
    <property type="entry name" value="Os04g0303100 protein"/>
    <property type="match status" value="1"/>
</dbReference>
<evidence type="ECO:0000256" key="11">
    <source>
        <dbReference type="ARBA" id="ARBA00022777"/>
    </source>
</evidence>
<evidence type="ECO:0000259" key="22">
    <source>
        <dbReference type="PROSITE" id="PS50011"/>
    </source>
</evidence>
<dbReference type="PROSITE" id="PS50011">
    <property type="entry name" value="PROTEIN_KINASE_DOM"/>
    <property type="match status" value="1"/>
</dbReference>
<evidence type="ECO:0000256" key="14">
    <source>
        <dbReference type="ARBA" id="ARBA00023136"/>
    </source>
</evidence>
<evidence type="ECO:0000256" key="13">
    <source>
        <dbReference type="ARBA" id="ARBA00022989"/>
    </source>
</evidence>